<dbReference type="SUPFAM" id="SSF55486">
    <property type="entry name" value="Metalloproteases ('zincins'), catalytic domain"/>
    <property type="match status" value="1"/>
</dbReference>
<dbReference type="RefSeq" id="WP_005655448.1">
    <property type="nucleotide sequence ID" value="NZ_JGDJ01000288.1"/>
</dbReference>
<feature type="region of interest" description="Disordered" evidence="1">
    <location>
        <begin position="1"/>
        <end position="27"/>
    </location>
</feature>
<dbReference type="Proteomes" id="UP000022082">
    <property type="component" value="Unassembled WGS sequence"/>
</dbReference>
<organism evidence="2 3">
    <name type="scientific">Bacteroides fragilis str. S36L11</name>
    <dbReference type="NCBI Taxonomy" id="1339327"/>
    <lineage>
        <taxon>Bacteria</taxon>
        <taxon>Pseudomonadati</taxon>
        <taxon>Bacteroidota</taxon>
        <taxon>Bacteroidia</taxon>
        <taxon>Bacteroidales</taxon>
        <taxon>Bacteroidaceae</taxon>
        <taxon>Bacteroides</taxon>
    </lineage>
</organism>
<comment type="caution">
    <text evidence="2">The sequence shown here is derived from an EMBL/GenBank/DDBJ whole genome shotgun (WGS) entry which is preliminary data.</text>
</comment>
<protein>
    <submittedName>
        <fullName evidence="2">Uncharacterized protein</fullName>
    </submittedName>
</protein>
<gene>
    <name evidence="2" type="ORF">M136_4497</name>
</gene>
<dbReference type="PATRIC" id="fig|1339327.3.peg.4982"/>
<evidence type="ECO:0000256" key="1">
    <source>
        <dbReference type="SAM" id="MobiDB-lite"/>
    </source>
</evidence>
<name>A0A015WWQ3_BACFG</name>
<dbReference type="GO" id="GO:0008237">
    <property type="term" value="F:metallopeptidase activity"/>
    <property type="evidence" value="ECO:0007669"/>
    <property type="project" value="InterPro"/>
</dbReference>
<reference evidence="2 3" key="1">
    <citation type="submission" date="2014-02" db="EMBL/GenBank/DDBJ databases">
        <authorList>
            <person name="Sears C."/>
            <person name="Carroll K."/>
            <person name="Sack B.R."/>
            <person name="Qadri F."/>
            <person name="Myers L.L."/>
            <person name="Chung G.-T."/>
            <person name="Escheverria P."/>
            <person name="Fraser C.M."/>
            <person name="Sadzewicz L."/>
            <person name="Shefchek K.A."/>
            <person name="Tallon L."/>
            <person name="Das S.P."/>
            <person name="Daugherty S."/>
            <person name="Mongodin E.F."/>
        </authorList>
    </citation>
    <scope>NUCLEOTIDE SEQUENCE [LARGE SCALE GENOMIC DNA]</scope>
    <source>
        <strain evidence="2 3">S36L11</strain>
    </source>
</reference>
<dbReference type="Gene3D" id="3.40.390.10">
    <property type="entry name" value="Collagenase (Catalytic Domain)"/>
    <property type="match status" value="1"/>
</dbReference>
<dbReference type="EMBL" id="JGDJ01000288">
    <property type="protein sequence ID" value="EXZ26360.1"/>
    <property type="molecule type" value="Genomic_DNA"/>
</dbReference>
<evidence type="ECO:0000313" key="3">
    <source>
        <dbReference type="Proteomes" id="UP000022082"/>
    </source>
</evidence>
<dbReference type="GeneID" id="82188880"/>
<dbReference type="AlphaFoldDB" id="A0A015WWQ3"/>
<sequence length="201" mass="22094">MGRNSSGTRGGLQPGDATYKGSVGKPEPLVNMKDPALYKATKEAISRYHSVLGVRQKNVKLAELSAGTYGVHVTANGKSEGVYLNKKHFMQTKKAVEASHKRGYASGWSTKTNKAVAHTVTHELAHATWNANMTGANQKAAGKEVNKLFKSWKKDNKKSGYGKYAETNVSEFWAETVTKAIHGKSDKYTKKVKEICKKYKL</sequence>
<accession>A0A015WWQ3</accession>
<evidence type="ECO:0000313" key="2">
    <source>
        <dbReference type="EMBL" id="EXZ26360.1"/>
    </source>
</evidence>
<dbReference type="InterPro" id="IPR024079">
    <property type="entry name" value="MetalloPept_cat_dom_sf"/>
</dbReference>
<proteinExistence type="predicted"/>